<keyword evidence="2" id="KW-0472">Membrane</keyword>
<feature type="transmembrane region" description="Helical" evidence="2">
    <location>
        <begin position="151"/>
        <end position="175"/>
    </location>
</feature>
<feature type="transmembrane region" description="Helical" evidence="2">
    <location>
        <begin position="220"/>
        <end position="237"/>
    </location>
</feature>
<organism evidence="3 4">
    <name type="scientific">Arachnia rubra</name>
    <dbReference type="NCBI Taxonomy" id="1547448"/>
    <lineage>
        <taxon>Bacteria</taxon>
        <taxon>Bacillati</taxon>
        <taxon>Actinomycetota</taxon>
        <taxon>Actinomycetes</taxon>
        <taxon>Propionibacteriales</taxon>
        <taxon>Propionibacteriaceae</taxon>
        <taxon>Arachnia</taxon>
    </lineage>
</organism>
<feature type="region of interest" description="Disordered" evidence="1">
    <location>
        <begin position="100"/>
        <end position="141"/>
    </location>
</feature>
<name>A0ABX7Y2U5_9ACTN</name>
<gene>
    <name evidence="3" type="ORF">J5A65_11200</name>
</gene>
<dbReference type="EMBL" id="CP072384">
    <property type="protein sequence ID" value="QUC07492.1"/>
    <property type="molecule type" value="Genomic_DNA"/>
</dbReference>
<evidence type="ECO:0000313" key="4">
    <source>
        <dbReference type="Proteomes" id="UP000678513"/>
    </source>
</evidence>
<keyword evidence="2" id="KW-0812">Transmembrane</keyword>
<reference evidence="3 4" key="1">
    <citation type="submission" date="2021-03" db="EMBL/GenBank/DDBJ databases">
        <title>Human Oral Microbial Genomes.</title>
        <authorList>
            <person name="Johnston C.D."/>
            <person name="Chen T."/>
            <person name="Dewhirst F.E."/>
        </authorList>
    </citation>
    <scope>NUCLEOTIDE SEQUENCE [LARGE SCALE GENOMIC DNA]</scope>
    <source>
        <strain evidence="3 4">DSMZ 100122</strain>
    </source>
</reference>
<evidence type="ECO:0000256" key="1">
    <source>
        <dbReference type="SAM" id="MobiDB-lite"/>
    </source>
</evidence>
<evidence type="ECO:0000256" key="2">
    <source>
        <dbReference type="SAM" id="Phobius"/>
    </source>
</evidence>
<keyword evidence="2" id="KW-1133">Transmembrane helix</keyword>
<keyword evidence="4" id="KW-1185">Reference proteome</keyword>
<sequence length="239" mass="24490">MATWTDGAAYAPIERPDGFATPEVAPLPAAEVRQPLTPGAIAPPHDFAPMPQSMPLAALGAREPQRRNPAAPFDVASALLTASPAGVGARDPHQPFAVSTAAGHLPASGGPSDGMAPPDPGSRIDLQPNGPGPYPPQHNTADQPLSAAQQLFFFIAGFAFLLGAPLFMAMPWLLLGGGGLLLRTNKVGRQIGTAALVTGVLMGIAVLAKSDFLLTGLGRWATLALGIGCLATGFNQARR</sequence>
<protein>
    <submittedName>
        <fullName evidence="3">Uncharacterized protein</fullName>
    </submittedName>
</protein>
<dbReference type="RefSeq" id="WP_212322003.1">
    <property type="nucleotide sequence ID" value="NZ_AP024463.1"/>
</dbReference>
<proteinExistence type="predicted"/>
<feature type="transmembrane region" description="Helical" evidence="2">
    <location>
        <begin position="187"/>
        <end position="208"/>
    </location>
</feature>
<accession>A0ABX7Y2U5</accession>
<dbReference type="Proteomes" id="UP000678513">
    <property type="component" value="Chromosome"/>
</dbReference>
<evidence type="ECO:0000313" key="3">
    <source>
        <dbReference type="EMBL" id="QUC07492.1"/>
    </source>
</evidence>